<dbReference type="AlphaFoldDB" id="A0A0G4KG48"/>
<sequence>MWDDDDRHIFLWSQATDFGALTPVKYRLQGSCLFTISNNQLACLETSPYGFIDFLTIDIRNI</sequence>
<name>A0A0G4KG48_VERLO</name>
<proteinExistence type="predicted"/>
<dbReference type="EMBL" id="CVQH01000558">
    <property type="protein sequence ID" value="CRJ87130.1"/>
    <property type="molecule type" value="Genomic_DNA"/>
</dbReference>
<organism evidence="1 2">
    <name type="scientific">Verticillium longisporum</name>
    <name type="common">Verticillium dahliae var. longisporum</name>
    <dbReference type="NCBI Taxonomy" id="100787"/>
    <lineage>
        <taxon>Eukaryota</taxon>
        <taxon>Fungi</taxon>
        <taxon>Dikarya</taxon>
        <taxon>Ascomycota</taxon>
        <taxon>Pezizomycotina</taxon>
        <taxon>Sordariomycetes</taxon>
        <taxon>Hypocreomycetidae</taxon>
        <taxon>Glomerellales</taxon>
        <taxon>Plectosphaerellaceae</taxon>
        <taxon>Verticillium</taxon>
    </lineage>
</organism>
<dbReference type="Proteomes" id="UP000044602">
    <property type="component" value="Unassembled WGS sequence"/>
</dbReference>
<gene>
    <name evidence="1" type="ORF">BN1708_009212</name>
</gene>
<keyword evidence="2" id="KW-1185">Reference proteome</keyword>
<evidence type="ECO:0000313" key="1">
    <source>
        <dbReference type="EMBL" id="CRJ87130.1"/>
    </source>
</evidence>
<protein>
    <submittedName>
        <fullName evidence="1">Uncharacterized protein</fullName>
    </submittedName>
</protein>
<accession>A0A0G4KG48</accession>
<evidence type="ECO:0000313" key="2">
    <source>
        <dbReference type="Proteomes" id="UP000044602"/>
    </source>
</evidence>
<reference evidence="2" key="1">
    <citation type="submission" date="2015-05" db="EMBL/GenBank/DDBJ databases">
        <authorList>
            <person name="Fogelqvist Johan"/>
        </authorList>
    </citation>
    <scope>NUCLEOTIDE SEQUENCE [LARGE SCALE GENOMIC DNA]</scope>
</reference>